<protein>
    <submittedName>
        <fullName evidence="8">Coenzyme A pyrophosphatase</fullName>
    </submittedName>
</protein>
<organism evidence="8 9">
    <name type="scientific">Litoreibacter roseus</name>
    <dbReference type="NCBI Taxonomy" id="2601869"/>
    <lineage>
        <taxon>Bacteria</taxon>
        <taxon>Pseudomonadati</taxon>
        <taxon>Pseudomonadota</taxon>
        <taxon>Alphaproteobacteria</taxon>
        <taxon>Rhodobacterales</taxon>
        <taxon>Roseobacteraceae</taxon>
        <taxon>Litoreibacter</taxon>
    </lineage>
</organism>
<keyword evidence="6" id="KW-0464">Manganese</keyword>
<dbReference type="AlphaFoldDB" id="A0A6N6JH65"/>
<keyword evidence="5" id="KW-0460">Magnesium</keyword>
<dbReference type="GO" id="GO:0010945">
    <property type="term" value="F:coenzyme A diphosphatase activity"/>
    <property type="evidence" value="ECO:0007669"/>
    <property type="project" value="InterPro"/>
</dbReference>
<dbReference type="Proteomes" id="UP000436822">
    <property type="component" value="Unassembled WGS sequence"/>
</dbReference>
<evidence type="ECO:0000256" key="6">
    <source>
        <dbReference type="ARBA" id="ARBA00023211"/>
    </source>
</evidence>
<evidence type="ECO:0000313" key="9">
    <source>
        <dbReference type="Proteomes" id="UP000436822"/>
    </source>
</evidence>
<evidence type="ECO:0000256" key="1">
    <source>
        <dbReference type="ARBA" id="ARBA00001936"/>
    </source>
</evidence>
<proteinExistence type="predicted"/>
<gene>
    <name evidence="8" type="ORF">KIN_18030</name>
</gene>
<dbReference type="EMBL" id="BLJE01000002">
    <property type="protein sequence ID" value="GFE64729.1"/>
    <property type="molecule type" value="Genomic_DNA"/>
</dbReference>
<dbReference type="OrthoDB" id="9802805at2"/>
<dbReference type="SUPFAM" id="SSF55811">
    <property type="entry name" value="Nudix"/>
    <property type="match status" value="1"/>
</dbReference>
<dbReference type="InterPro" id="IPR015797">
    <property type="entry name" value="NUDIX_hydrolase-like_dom_sf"/>
</dbReference>
<comment type="cofactor">
    <cofactor evidence="1">
        <name>Mn(2+)</name>
        <dbReference type="ChEBI" id="CHEBI:29035"/>
    </cofactor>
</comment>
<comment type="cofactor">
    <cofactor evidence="2">
        <name>Mg(2+)</name>
        <dbReference type="ChEBI" id="CHEBI:18420"/>
    </cofactor>
</comment>
<reference evidence="8 9" key="1">
    <citation type="submission" date="2019-12" db="EMBL/GenBank/DDBJ databases">
        <title>Litoreibacter badius sp. nov., a novel bacteriochlorophyll a-containing bacterium in the genus Litoreibacter.</title>
        <authorList>
            <person name="Kanamuro M."/>
            <person name="Takabe Y."/>
            <person name="Mori K."/>
            <person name="Takaichi S."/>
            <person name="Hanada S."/>
        </authorList>
    </citation>
    <scope>NUCLEOTIDE SEQUENCE [LARGE SCALE GENOMIC DNA]</scope>
    <source>
        <strain evidence="8 9">K6</strain>
    </source>
</reference>
<dbReference type="Gene3D" id="3.90.79.10">
    <property type="entry name" value="Nucleoside Triphosphate Pyrophosphohydrolase"/>
    <property type="match status" value="1"/>
</dbReference>
<feature type="domain" description="Nudix hydrolase" evidence="7">
    <location>
        <begin position="39"/>
        <end position="174"/>
    </location>
</feature>
<dbReference type="PANTHER" id="PTHR12992:SF11">
    <property type="entry name" value="MITOCHONDRIAL COENZYME A DIPHOSPHATASE NUDT8"/>
    <property type="match status" value="1"/>
</dbReference>
<evidence type="ECO:0000256" key="3">
    <source>
        <dbReference type="ARBA" id="ARBA00022723"/>
    </source>
</evidence>
<evidence type="ECO:0000313" key="8">
    <source>
        <dbReference type="EMBL" id="GFE64729.1"/>
    </source>
</evidence>
<evidence type="ECO:0000256" key="5">
    <source>
        <dbReference type="ARBA" id="ARBA00022842"/>
    </source>
</evidence>
<keyword evidence="3" id="KW-0479">Metal-binding</keyword>
<evidence type="ECO:0000259" key="7">
    <source>
        <dbReference type="PROSITE" id="PS51462"/>
    </source>
</evidence>
<dbReference type="Pfam" id="PF00293">
    <property type="entry name" value="NUDIX"/>
    <property type="match status" value="1"/>
</dbReference>
<comment type="caution">
    <text evidence="8">The sequence shown here is derived from an EMBL/GenBank/DDBJ whole genome shotgun (WGS) entry which is preliminary data.</text>
</comment>
<dbReference type="CDD" id="cd03426">
    <property type="entry name" value="NUDIX_CoAse_Nudt7"/>
    <property type="match status" value="1"/>
</dbReference>
<sequence length="200" mass="21991">MSKASKHIADIEAALKSHGTASSDFDLNPGISLPHGRFLREAAVLIPLIAVQESIHVILTKRSSALKHHPGQIAFPGGKKDPQDADLIACALRESHEEIGLPHTQVNVLGALPSHETVTGFDVTPIVGIIEPGFRPRPEENEVAEVFSVPLTHLINTDHFLVEGRHWRGSQRHFYTVPYGPYYIWGATARILRALAERLT</sequence>
<evidence type="ECO:0000256" key="2">
    <source>
        <dbReference type="ARBA" id="ARBA00001946"/>
    </source>
</evidence>
<name>A0A6N6JH65_9RHOB</name>
<dbReference type="GO" id="GO:0046872">
    <property type="term" value="F:metal ion binding"/>
    <property type="evidence" value="ECO:0007669"/>
    <property type="project" value="UniProtKB-KW"/>
</dbReference>
<accession>A0A6N6JH65</accession>
<dbReference type="InterPro" id="IPR000086">
    <property type="entry name" value="NUDIX_hydrolase_dom"/>
</dbReference>
<keyword evidence="4" id="KW-0378">Hydrolase</keyword>
<dbReference type="NCBIfam" id="NF007980">
    <property type="entry name" value="PRK10707.1"/>
    <property type="match status" value="1"/>
</dbReference>
<keyword evidence="9" id="KW-1185">Reference proteome</keyword>
<dbReference type="PANTHER" id="PTHR12992">
    <property type="entry name" value="NUDIX HYDROLASE"/>
    <property type="match status" value="1"/>
</dbReference>
<dbReference type="RefSeq" id="WP_159806134.1">
    <property type="nucleotide sequence ID" value="NZ_BLJE01000002.1"/>
</dbReference>
<evidence type="ECO:0000256" key="4">
    <source>
        <dbReference type="ARBA" id="ARBA00022801"/>
    </source>
</evidence>
<dbReference type="InterPro" id="IPR045121">
    <property type="entry name" value="CoAse"/>
</dbReference>
<dbReference type="PROSITE" id="PS51462">
    <property type="entry name" value="NUDIX"/>
    <property type="match status" value="1"/>
</dbReference>